<comment type="caution">
    <text evidence="3">The sequence shown here is derived from an EMBL/GenBank/DDBJ whole genome shotgun (WGS) entry which is preliminary data.</text>
</comment>
<dbReference type="SUPFAM" id="SSF55347">
    <property type="entry name" value="Glyceraldehyde-3-phosphate dehydrogenase-like, C-terminal domain"/>
    <property type="match status" value="1"/>
</dbReference>
<dbReference type="EMBL" id="JBHEZZ010000005">
    <property type="protein sequence ID" value="MFC1401930.1"/>
    <property type="molecule type" value="Genomic_DNA"/>
</dbReference>
<accession>A0ABV6UKD9</accession>
<evidence type="ECO:0000313" key="3">
    <source>
        <dbReference type="EMBL" id="MFC1401930.1"/>
    </source>
</evidence>
<protein>
    <submittedName>
        <fullName evidence="3">Gfo/Idh/MocA family protein</fullName>
    </submittedName>
</protein>
<feature type="domain" description="YceM-like C-terminal" evidence="2">
    <location>
        <begin position="149"/>
        <end position="233"/>
    </location>
</feature>
<name>A0ABV6UKD9_9ACTN</name>
<sequence>MRVGVIGLGDIAQKAYLPVLTAEPGLDLKLMTRDQDKLDRIGDQYRLSARHTDLQSLLDDGLDAAFVHASTTAHVPIVTQLLDAGVDVYVDKPLDYTVEGARKLVELAESAGRSLMVGFNRRLAPGYAQCLERPRDLVVLQKNREALPEAPRSFVFDDFVHVVDTLRFLVPGEIEQSSVRFRVREGLLQHLVLELSGDGFTALGIMNRASGSTEEVLEVSGQNSKRQVVNLAEVVDHRGQPTVRRRGDWVPVARQRGIEQACHVFLDALRRGRRLDAWDALRTHELCEWIVQQVEGRDVPAR</sequence>
<dbReference type="InterPro" id="IPR051317">
    <property type="entry name" value="Gfo/Idh/MocA_oxidoreduct"/>
</dbReference>
<evidence type="ECO:0000259" key="2">
    <source>
        <dbReference type="Pfam" id="PF21378"/>
    </source>
</evidence>
<reference evidence="3 4" key="1">
    <citation type="submission" date="2024-09" db="EMBL/GenBank/DDBJ databases">
        <authorList>
            <person name="Lee S.D."/>
        </authorList>
    </citation>
    <scope>NUCLEOTIDE SEQUENCE [LARGE SCALE GENOMIC DNA]</scope>
    <source>
        <strain evidence="3 4">N1-5</strain>
    </source>
</reference>
<gene>
    <name evidence="3" type="ORF">ACEZDJ_11605</name>
</gene>
<dbReference type="Gene3D" id="3.40.50.720">
    <property type="entry name" value="NAD(P)-binding Rossmann-like Domain"/>
    <property type="match status" value="1"/>
</dbReference>
<dbReference type="RefSeq" id="WP_030262707.1">
    <property type="nucleotide sequence ID" value="NZ_JBHEZZ010000005.1"/>
</dbReference>
<evidence type="ECO:0000259" key="1">
    <source>
        <dbReference type="Pfam" id="PF01408"/>
    </source>
</evidence>
<dbReference type="Pfam" id="PF21378">
    <property type="entry name" value="YceM-like_C"/>
    <property type="match status" value="1"/>
</dbReference>
<dbReference type="InterPro" id="IPR048477">
    <property type="entry name" value="YceM-like_C"/>
</dbReference>
<evidence type="ECO:0000313" key="4">
    <source>
        <dbReference type="Proteomes" id="UP001592528"/>
    </source>
</evidence>
<dbReference type="Pfam" id="PF01408">
    <property type="entry name" value="GFO_IDH_MocA"/>
    <property type="match status" value="1"/>
</dbReference>
<dbReference type="Gene3D" id="3.30.360.10">
    <property type="entry name" value="Dihydrodipicolinate Reductase, domain 2"/>
    <property type="match status" value="1"/>
</dbReference>
<dbReference type="InterPro" id="IPR000683">
    <property type="entry name" value="Gfo/Idh/MocA-like_OxRdtase_N"/>
</dbReference>
<keyword evidence="4" id="KW-1185">Reference proteome</keyword>
<dbReference type="InterPro" id="IPR036291">
    <property type="entry name" value="NAD(P)-bd_dom_sf"/>
</dbReference>
<feature type="domain" description="Gfo/Idh/MocA-like oxidoreductase N-terminal" evidence="1">
    <location>
        <begin position="1"/>
        <end position="119"/>
    </location>
</feature>
<dbReference type="PANTHER" id="PTHR43708">
    <property type="entry name" value="CONSERVED EXPRESSED OXIDOREDUCTASE (EUROFUNG)"/>
    <property type="match status" value="1"/>
</dbReference>
<proteinExistence type="predicted"/>
<dbReference type="SUPFAM" id="SSF51735">
    <property type="entry name" value="NAD(P)-binding Rossmann-fold domains"/>
    <property type="match status" value="1"/>
</dbReference>
<dbReference type="PANTHER" id="PTHR43708:SF4">
    <property type="entry name" value="OXIDOREDUCTASE YCEM-RELATED"/>
    <property type="match status" value="1"/>
</dbReference>
<organism evidence="3 4">
    <name type="scientific">Streptacidiphilus cavernicola</name>
    <dbReference type="NCBI Taxonomy" id="3342716"/>
    <lineage>
        <taxon>Bacteria</taxon>
        <taxon>Bacillati</taxon>
        <taxon>Actinomycetota</taxon>
        <taxon>Actinomycetes</taxon>
        <taxon>Kitasatosporales</taxon>
        <taxon>Streptomycetaceae</taxon>
        <taxon>Streptacidiphilus</taxon>
    </lineage>
</organism>
<dbReference type="Proteomes" id="UP001592528">
    <property type="component" value="Unassembled WGS sequence"/>
</dbReference>